<dbReference type="Pfam" id="PF01797">
    <property type="entry name" value="Y1_Tnp"/>
    <property type="match status" value="1"/>
</dbReference>
<feature type="domain" description="Transposase IS200-like" evidence="1">
    <location>
        <begin position="21"/>
        <end position="134"/>
    </location>
</feature>
<protein>
    <submittedName>
        <fullName evidence="2">Transposase</fullName>
    </submittedName>
</protein>
<evidence type="ECO:0000259" key="1">
    <source>
        <dbReference type="SMART" id="SM01321"/>
    </source>
</evidence>
<dbReference type="Proteomes" id="UP000315949">
    <property type="component" value="Unassembled WGS sequence"/>
</dbReference>
<accession>A0A5C5TT97</accession>
<proteinExistence type="predicted"/>
<dbReference type="SUPFAM" id="SSF143422">
    <property type="entry name" value="Transposase IS200-like"/>
    <property type="match status" value="1"/>
</dbReference>
<name>A0A5C5TT97_9GAMM</name>
<comment type="caution">
    <text evidence="2">The sequence shown here is derived from an EMBL/GenBank/DDBJ whole genome shotgun (WGS) entry which is preliminary data.</text>
</comment>
<dbReference type="InterPro" id="IPR002686">
    <property type="entry name" value="Transposase_17"/>
</dbReference>
<keyword evidence="3" id="KW-1185">Reference proteome</keyword>
<reference evidence="2 3" key="1">
    <citation type="submission" date="2019-07" db="EMBL/GenBank/DDBJ databases">
        <title>Luteimonas sp. YD-1 nov., isolated from acidic soil.</title>
        <authorList>
            <person name="Zhou J."/>
        </authorList>
    </citation>
    <scope>NUCLEOTIDE SEQUENCE [LARGE SCALE GENOMIC DNA]</scope>
    <source>
        <strain evidence="2 3">YD-1</strain>
    </source>
</reference>
<dbReference type="GO" id="GO:0004803">
    <property type="term" value="F:transposase activity"/>
    <property type="evidence" value="ECO:0007669"/>
    <property type="project" value="InterPro"/>
</dbReference>
<dbReference type="AlphaFoldDB" id="A0A5C5TT97"/>
<organism evidence="2 3">
    <name type="scientific">Luteimonas wenzhouensis</name>
    <dbReference type="NCBI Taxonomy" id="2599615"/>
    <lineage>
        <taxon>Bacteria</taxon>
        <taxon>Pseudomonadati</taxon>
        <taxon>Pseudomonadota</taxon>
        <taxon>Gammaproteobacteria</taxon>
        <taxon>Lysobacterales</taxon>
        <taxon>Lysobacteraceae</taxon>
        <taxon>Luteimonas</taxon>
    </lineage>
</organism>
<evidence type="ECO:0000313" key="2">
    <source>
        <dbReference type="EMBL" id="TWT17194.1"/>
    </source>
</evidence>
<dbReference type="GO" id="GO:0006313">
    <property type="term" value="P:DNA transposition"/>
    <property type="evidence" value="ECO:0007669"/>
    <property type="project" value="InterPro"/>
</dbReference>
<dbReference type="OrthoDB" id="9791101at2"/>
<dbReference type="PANTHER" id="PTHR36966">
    <property type="entry name" value="REP-ASSOCIATED TYROSINE TRANSPOSASE"/>
    <property type="match status" value="1"/>
</dbReference>
<dbReference type="SMART" id="SM01321">
    <property type="entry name" value="Y1_Tnp"/>
    <property type="match status" value="1"/>
</dbReference>
<sequence>MDRDACGRRGHAALRKGRVSLPRHVYHVTFATRDRESVFADFVAACAAARTFALPVQGFSLLAWVLMPDHAHCLLQLGNDGSLGTASRILKGRSAHAVNRECRRSGGLWARGYHDRALRREDDLQAVARYIVANPVRAGLVRRVADYPFWDAVWLGGRG</sequence>
<dbReference type="PANTHER" id="PTHR36966:SF1">
    <property type="entry name" value="REP-ASSOCIATED TYROSINE TRANSPOSASE"/>
    <property type="match status" value="1"/>
</dbReference>
<dbReference type="InterPro" id="IPR052715">
    <property type="entry name" value="RAYT_transposase"/>
</dbReference>
<dbReference type="NCBIfam" id="NF047646">
    <property type="entry name" value="REP_Tyr_transpos"/>
    <property type="match status" value="1"/>
</dbReference>
<gene>
    <name evidence="2" type="ORF">FQY79_13980</name>
</gene>
<dbReference type="Gene3D" id="3.30.70.1290">
    <property type="entry name" value="Transposase IS200-like"/>
    <property type="match status" value="1"/>
</dbReference>
<dbReference type="GO" id="GO:0043565">
    <property type="term" value="F:sequence-specific DNA binding"/>
    <property type="evidence" value="ECO:0007669"/>
    <property type="project" value="TreeGrafter"/>
</dbReference>
<evidence type="ECO:0000313" key="3">
    <source>
        <dbReference type="Proteomes" id="UP000315949"/>
    </source>
</evidence>
<dbReference type="RefSeq" id="WP_146313501.1">
    <property type="nucleotide sequence ID" value="NZ_VOHE01000009.1"/>
</dbReference>
<dbReference type="EMBL" id="VOHE01000009">
    <property type="protein sequence ID" value="TWT17194.1"/>
    <property type="molecule type" value="Genomic_DNA"/>
</dbReference>
<dbReference type="InterPro" id="IPR036515">
    <property type="entry name" value="Transposase_17_sf"/>
</dbReference>